<dbReference type="GO" id="GO:0000287">
    <property type="term" value="F:magnesium ion binding"/>
    <property type="evidence" value="ECO:0007669"/>
    <property type="project" value="UniProtKB-UniRule"/>
</dbReference>
<keyword evidence="4 16" id="KW-0515">Mutator protein</keyword>
<dbReference type="NCBIfam" id="NF010731">
    <property type="entry name" value="PRK14133.1"/>
    <property type="match status" value="1"/>
</dbReference>
<keyword evidence="9 16" id="KW-0479">Metal-binding</keyword>
<dbReference type="GO" id="GO:0003684">
    <property type="term" value="F:damaged DNA binding"/>
    <property type="evidence" value="ECO:0007669"/>
    <property type="project" value="InterPro"/>
</dbReference>
<feature type="domain" description="UmuC" evidence="17">
    <location>
        <begin position="5"/>
        <end position="185"/>
    </location>
</feature>
<dbReference type="Gene3D" id="1.10.150.20">
    <property type="entry name" value="5' to 3' exonuclease, C-terminal subdomain"/>
    <property type="match status" value="1"/>
</dbReference>
<keyword evidence="12 16" id="KW-0239">DNA-directed DNA polymerase</keyword>
<keyword evidence="5 16" id="KW-0963">Cytoplasm</keyword>
<keyword evidence="10 16" id="KW-0227">DNA damage</keyword>
<accession>A0A840UR35</accession>
<comment type="function">
    <text evidence="16">Poorly processive, error-prone DNA polymerase involved in untargeted mutagenesis. Copies undamaged DNA at stalled replication forks, which arise in vivo from mismatched or misaligned primer ends. These misaligned primers can be extended by PolIV. Exhibits no 3'-5' exonuclease (proofreading) activity. May be involved in translesional synthesis, in conjunction with the beta clamp from PolIII.</text>
</comment>
<proteinExistence type="inferred from homology"/>
<evidence type="ECO:0000256" key="13">
    <source>
        <dbReference type="ARBA" id="ARBA00023125"/>
    </source>
</evidence>
<evidence type="ECO:0000256" key="10">
    <source>
        <dbReference type="ARBA" id="ARBA00022763"/>
    </source>
</evidence>
<dbReference type="Gene3D" id="3.30.70.270">
    <property type="match status" value="1"/>
</dbReference>
<evidence type="ECO:0000256" key="12">
    <source>
        <dbReference type="ARBA" id="ARBA00022932"/>
    </source>
</evidence>
<feature type="site" description="Substrate discrimination" evidence="16">
    <location>
        <position position="14"/>
    </location>
</feature>
<name>A0A840UR35_9FIRM</name>
<keyword evidence="11 16" id="KW-0460">Magnesium</keyword>
<keyword evidence="7 16" id="KW-0548">Nucleotidyltransferase</keyword>
<dbReference type="RefSeq" id="WP_183859149.1">
    <property type="nucleotide sequence ID" value="NZ_JACHFH010000003.1"/>
</dbReference>
<comment type="similarity">
    <text evidence="2 16">Belongs to the DNA polymerase type-Y family.</text>
</comment>
<dbReference type="InterPro" id="IPR050116">
    <property type="entry name" value="DNA_polymerase-Y"/>
</dbReference>
<dbReference type="Proteomes" id="UP000559117">
    <property type="component" value="Unassembled WGS sequence"/>
</dbReference>
<evidence type="ECO:0000313" key="19">
    <source>
        <dbReference type="Proteomes" id="UP000559117"/>
    </source>
</evidence>
<feature type="binding site" evidence="16">
    <location>
        <position position="9"/>
    </location>
    <ligand>
        <name>Mg(2+)</name>
        <dbReference type="ChEBI" id="CHEBI:18420"/>
    </ligand>
</feature>
<feature type="active site" evidence="16">
    <location>
        <position position="104"/>
    </location>
</feature>
<evidence type="ECO:0000256" key="8">
    <source>
        <dbReference type="ARBA" id="ARBA00022705"/>
    </source>
</evidence>
<dbReference type="InterPro" id="IPR043502">
    <property type="entry name" value="DNA/RNA_pol_sf"/>
</dbReference>
<keyword evidence="8 16" id="KW-0235">DNA replication</keyword>
<comment type="subcellular location">
    <subcellularLocation>
        <location evidence="1 16">Cytoplasm</location>
    </subcellularLocation>
</comment>
<evidence type="ECO:0000256" key="11">
    <source>
        <dbReference type="ARBA" id="ARBA00022842"/>
    </source>
</evidence>
<evidence type="ECO:0000313" key="18">
    <source>
        <dbReference type="EMBL" id="MBB5335294.1"/>
    </source>
</evidence>
<evidence type="ECO:0000256" key="2">
    <source>
        <dbReference type="ARBA" id="ARBA00010945"/>
    </source>
</evidence>
<sequence>MKRYIMHVDMDAFFASVEQVDNPELRGKPVIVGGDKARGVVCTASYEARKYGVHSAMPGIQAKRLCPQGIFLPVRHERYKQVSAEIFTIFAEFSPKVEPLSIDEAFLDISGMDKIYKSINSCARQLKERILLQTGIHASIGVAPNKFLAKIASDLKKPDGLVIIRHGQEQSSIAQLPLGKLWGVGQKTALKLHNMGYRQVKDILQGNINSLKNALGEKTAVHLWQLAQGIDEREVESSHIAKSIGNEETYAEDISGEEIVMEKFLHLAEKVGWRLRQKQIKARTISIKARTDDFTTYTRSITLPESTDFDSVLYKTAQTLFKQLPVLNKIRLLGLTGSNFTEPAEMSLFNDVSKIKQEKLYKAIDSLKNKFGENIITKAKLINRQKKDDYS</sequence>
<dbReference type="GO" id="GO:0003887">
    <property type="term" value="F:DNA-directed DNA polymerase activity"/>
    <property type="evidence" value="ECO:0007669"/>
    <property type="project" value="UniProtKB-UniRule"/>
</dbReference>
<keyword evidence="13 16" id="KW-0238">DNA-binding</keyword>
<dbReference type="Pfam" id="PF11799">
    <property type="entry name" value="IMS_C"/>
    <property type="match status" value="1"/>
</dbReference>
<dbReference type="NCBIfam" id="NF002882">
    <property type="entry name" value="PRK03348.1"/>
    <property type="match status" value="1"/>
</dbReference>
<dbReference type="FunFam" id="3.40.1170.60:FF:000001">
    <property type="entry name" value="DNA polymerase IV"/>
    <property type="match status" value="1"/>
</dbReference>
<evidence type="ECO:0000256" key="4">
    <source>
        <dbReference type="ARBA" id="ARBA00022457"/>
    </source>
</evidence>
<evidence type="ECO:0000256" key="16">
    <source>
        <dbReference type="HAMAP-Rule" id="MF_01113"/>
    </source>
</evidence>
<dbReference type="GO" id="GO:0006261">
    <property type="term" value="P:DNA-templated DNA replication"/>
    <property type="evidence" value="ECO:0007669"/>
    <property type="project" value="UniProtKB-UniRule"/>
</dbReference>
<evidence type="ECO:0000256" key="15">
    <source>
        <dbReference type="ARBA" id="ARBA00049244"/>
    </source>
</evidence>
<dbReference type="InterPro" id="IPR022880">
    <property type="entry name" value="DNApol_IV"/>
</dbReference>
<dbReference type="PANTHER" id="PTHR11076:SF33">
    <property type="entry name" value="DNA POLYMERASE KAPPA"/>
    <property type="match status" value="1"/>
</dbReference>
<dbReference type="PROSITE" id="PS50173">
    <property type="entry name" value="UMUC"/>
    <property type="match status" value="1"/>
</dbReference>
<dbReference type="PANTHER" id="PTHR11076">
    <property type="entry name" value="DNA REPAIR POLYMERASE UMUC / TRANSFERASE FAMILY MEMBER"/>
    <property type="match status" value="1"/>
</dbReference>
<dbReference type="GO" id="GO:0009432">
    <property type="term" value="P:SOS response"/>
    <property type="evidence" value="ECO:0007669"/>
    <property type="project" value="TreeGrafter"/>
</dbReference>
<dbReference type="FunFam" id="3.30.1490.100:FF:000004">
    <property type="entry name" value="DNA polymerase IV"/>
    <property type="match status" value="1"/>
</dbReference>
<dbReference type="SUPFAM" id="SSF100879">
    <property type="entry name" value="Lesion bypass DNA polymerase (Y-family), little finger domain"/>
    <property type="match status" value="1"/>
</dbReference>
<comment type="subunit">
    <text evidence="3 16">Monomer.</text>
</comment>
<gene>
    <name evidence="16" type="primary">dinB</name>
    <name evidence="18" type="ORF">HNR32_000414</name>
</gene>
<dbReference type="InterPro" id="IPR017961">
    <property type="entry name" value="DNA_pol_Y-fam_little_finger"/>
</dbReference>
<dbReference type="Pfam" id="PF00817">
    <property type="entry name" value="IMS"/>
    <property type="match status" value="1"/>
</dbReference>
<dbReference type="CDD" id="cd03586">
    <property type="entry name" value="PolY_Pol_IV_kappa"/>
    <property type="match status" value="1"/>
</dbReference>
<dbReference type="NCBIfam" id="NF002677">
    <property type="entry name" value="PRK02406.1"/>
    <property type="match status" value="1"/>
</dbReference>
<dbReference type="GO" id="GO:0006281">
    <property type="term" value="P:DNA repair"/>
    <property type="evidence" value="ECO:0007669"/>
    <property type="project" value="UniProtKB-UniRule"/>
</dbReference>
<protein>
    <recommendedName>
        <fullName evidence="16">DNA polymerase IV</fullName>
        <shortName evidence="16">Pol IV</shortName>
        <ecNumber evidence="16">2.7.7.7</ecNumber>
    </recommendedName>
</protein>
<dbReference type="InterPro" id="IPR053848">
    <property type="entry name" value="IMS_HHH_1"/>
</dbReference>
<comment type="cofactor">
    <cofactor evidence="16">
        <name>Mg(2+)</name>
        <dbReference type="ChEBI" id="CHEBI:18420"/>
    </cofactor>
    <text evidence="16">Binds 2 magnesium ions per subunit.</text>
</comment>
<dbReference type="Gene3D" id="3.40.1170.60">
    <property type="match status" value="1"/>
</dbReference>
<dbReference type="Pfam" id="PF21999">
    <property type="entry name" value="IMS_HHH_1"/>
    <property type="match status" value="1"/>
</dbReference>
<evidence type="ECO:0000256" key="7">
    <source>
        <dbReference type="ARBA" id="ARBA00022695"/>
    </source>
</evidence>
<dbReference type="AlphaFoldDB" id="A0A840UR35"/>
<dbReference type="HAMAP" id="MF_01113">
    <property type="entry name" value="DNApol_IV"/>
    <property type="match status" value="1"/>
</dbReference>
<dbReference type="SUPFAM" id="SSF56672">
    <property type="entry name" value="DNA/RNA polymerases"/>
    <property type="match status" value="1"/>
</dbReference>
<organism evidence="18 19">
    <name type="scientific">Pectinatus brassicae</name>
    <dbReference type="NCBI Taxonomy" id="862415"/>
    <lineage>
        <taxon>Bacteria</taxon>
        <taxon>Bacillati</taxon>
        <taxon>Bacillota</taxon>
        <taxon>Negativicutes</taxon>
        <taxon>Selenomonadales</taxon>
        <taxon>Selenomonadaceae</taxon>
        <taxon>Pectinatus</taxon>
    </lineage>
</organism>
<keyword evidence="6 16" id="KW-0808">Transferase</keyword>
<keyword evidence="19" id="KW-1185">Reference proteome</keyword>
<dbReference type="InterPro" id="IPR036775">
    <property type="entry name" value="DNA_pol_Y-fam_lit_finger_sf"/>
</dbReference>
<dbReference type="EC" id="2.7.7.7" evidence="16"/>
<evidence type="ECO:0000256" key="14">
    <source>
        <dbReference type="ARBA" id="ARBA00023204"/>
    </source>
</evidence>
<comment type="catalytic activity">
    <reaction evidence="15 16">
        <text>DNA(n) + a 2'-deoxyribonucleoside 5'-triphosphate = DNA(n+1) + diphosphate</text>
        <dbReference type="Rhea" id="RHEA:22508"/>
        <dbReference type="Rhea" id="RHEA-COMP:17339"/>
        <dbReference type="Rhea" id="RHEA-COMP:17340"/>
        <dbReference type="ChEBI" id="CHEBI:33019"/>
        <dbReference type="ChEBI" id="CHEBI:61560"/>
        <dbReference type="ChEBI" id="CHEBI:173112"/>
        <dbReference type="EC" id="2.7.7.7"/>
    </reaction>
</comment>
<evidence type="ECO:0000259" key="17">
    <source>
        <dbReference type="PROSITE" id="PS50173"/>
    </source>
</evidence>
<dbReference type="InterPro" id="IPR043128">
    <property type="entry name" value="Rev_trsase/Diguanyl_cyclase"/>
</dbReference>
<evidence type="ECO:0000256" key="6">
    <source>
        <dbReference type="ARBA" id="ARBA00022679"/>
    </source>
</evidence>
<dbReference type="InterPro" id="IPR001126">
    <property type="entry name" value="UmuC"/>
</dbReference>
<dbReference type="EMBL" id="JACHFH010000003">
    <property type="protein sequence ID" value="MBB5335294.1"/>
    <property type="molecule type" value="Genomic_DNA"/>
</dbReference>
<reference evidence="18 19" key="1">
    <citation type="submission" date="2020-08" db="EMBL/GenBank/DDBJ databases">
        <title>Genomic Encyclopedia of Type Strains, Phase IV (KMG-IV): sequencing the most valuable type-strain genomes for metagenomic binning, comparative biology and taxonomic classification.</title>
        <authorList>
            <person name="Goeker M."/>
        </authorList>
    </citation>
    <scope>NUCLEOTIDE SEQUENCE [LARGE SCALE GENOMIC DNA]</scope>
    <source>
        <strain evidence="18 19">DSM 24661</strain>
    </source>
</reference>
<dbReference type="GO" id="GO:0005829">
    <property type="term" value="C:cytosol"/>
    <property type="evidence" value="ECO:0007669"/>
    <property type="project" value="TreeGrafter"/>
</dbReference>
<evidence type="ECO:0000256" key="1">
    <source>
        <dbReference type="ARBA" id="ARBA00004496"/>
    </source>
</evidence>
<keyword evidence="14 16" id="KW-0234">DNA repair</keyword>
<dbReference type="GO" id="GO:0042276">
    <property type="term" value="P:error-prone translesion synthesis"/>
    <property type="evidence" value="ECO:0007669"/>
    <property type="project" value="TreeGrafter"/>
</dbReference>
<dbReference type="Gene3D" id="3.30.1490.100">
    <property type="entry name" value="DNA polymerase, Y-family, little finger domain"/>
    <property type="match status" value="1"/>
</dbReference>
<evidence type="ECO:0000256" key="3">
    <source>
        <dbReference type="ARBA" id="ARBA00011245"/>
    </source>
</evidence>
<comment type="caution">
    <text evidence="18">The sequence shown here is derived from an EMBL/GenBank/DDBJ whole genome shotgun (WGS) entry which is preliminary data.</text>
</comment>
<evidence type="ECO:0000256" key="5">
    <source>
        <dbReference type="ARBA" id="ARBA00022490"/>
    </source>
</evidence>
<feature type="binding site" evidence="16">
    <location>
        <position position="103"/>
    </location>
    <ligand>
        <name>Mg(2+)</name>
        <dbReference type="ChEBI" id="CHEBI:18420"/>
    </ligand>
</feature>
<evidence type="ECO:0000256" key="9">
    <source>
        <dbReference type="ARBA" id="ARBA00022723"/>
    </source>
</evidence>